<evidence type="ECO:0000313" key="2">
    <source>
        <dbReference type="EMBL" id="UUP19735.1"/>
    </source>
</evidence>
<dbReference type="Gene3D" id="3.30.420.180">
    <property type="entry name" value="CobE/GbiG C-terminal domain"/>
    <property type="match status" value="1"/>
</dbReference>
<dbReference type="InterPro" id="IPR002750">
    <property type="entry name" value="CobE/GbiG_C"/>
</dbReference>
<dbReference type="Proteomes" id="UP001342418">
    <property type="component" value="Plasmid p1536_1"/>
</dbReference>
<dbReference type="RefSeq" id="WP_338532190.1">
    <property type="nucleotide sequence ID" value="NZ_CP030942.1"/>
</dbReference>
<dbReference type="InterPro" id="IPR036518">
    <property type="entry name" value="CobE/GbiG_C_sf"/>
</dbReference>
<evidence type="ECO:0000313" key="3">
    <source>
        <dbReference type="Proteomes" id="UP001342418"/>
    </source>
</evidence>
<reference evidence="2 3" key="1">
    <citation type="submission" date="2018-07" db="EMBL/GenBank/DDBJ databases">
        <title>Genome sequence of Nitratireductor thuwali#1536.</title>
        <authorList>
            <person name="Michoud G."/>
            <person name="Merlino G."/>
            <person name="Sefrji F.O."/>
            <person name="Daffonchio D."/>
        </authorList>
    </citation>
    <scope>NUCLEOTIDE SEQUENCE [LARGE SCALE GENOMIC DNA]</scope>
    <source>
        <strain evidence="2 3">Nit1536</strain>
        <plasmid evidence="2 3">p1536_1</plasmid>
    </source>
</reference>
<evidence type="ECO:0000259" key="1">
    <source>
        <dbReference type="Pfam" id="PF01890"/>
    </source>
</evidence>
<feature type="domain" description="CobE/GbiG C-terminal" evidence="1">
    <location>
        <begin position="2"/>
        <end position="122"/>
    </location>
</feature>
<gene>
    <name evidence="2" type="ORF">NTH_04249</name>
</gene>
<dbReference type="InterPro" id="IPR052553">
    <property type="entry name" value="CbiG_hydrolase"/>
</dbReference>
<dbReference type="SUPFAM" id="SSF159664">
    <property type="entry name" value="CobE/GbiG C-terminal domain-like"/>
    <property type="match status" value="1"/>
</dbReference>
<protein>
    <recommendedName>
        <fullName evidence="1">CobE/GbiG C-terminal domain-containing protein</fullName>
    </recommendedName>
</protein>
<dbReference type="EMBL" id="CP030942">
    <property type="protein sequence ID" value="UUP19735.1"/>
    <property type="molecule type" value="Genomic_DNA"/>
</dbReference>
<keyword evidence="2" id="KW-0614">Plasmid</keyword>
<sequence>MICAGLGSTSNTTRETVLAALDAALAHHSLGRAKLDALATVPRKKDEAGFHEAASHLGLPLIVASEEALEAAAGSCLTVSRASLRATGFDSASEAAALAACGATARLLGPRLVREGVTCAIATTGNQP</sequence>
<name>A0ABY5MRG7_9HYPH</name>
<organism evidence="2 3">
    <name type="scientific">Nitratireductor thuwali</name>
    <dbReference type="NCBI Taxonomy" id="2267699"/>
    <lineage>
        <taxon>Bacteria</taxon>
        <taxon>Pseudomonadati</taxon>
        <taxon>Pseudomonadota</taxon>
        <taxon>Alphaproteobacteria</taxon>
        <taxon>Hyphomicrobiales</taxon>
        <taxon>Phyllobacteriaceae</taxon>
        <taxon>Nitratireductor</taxon>
    </lineage>
</organism>
<dbReference type="Pfam" id="PF01890">
    <property type="entry name" value="CbiG_C"/>
    <property type="match status" value="1"/>
</dbReference>
<geneLocation type="plasmid" evidence="2 3">
    <name>p1536_1</name>
</geneLocation>
<accession>A0ABY5MRG7</accession>
<dbReference type="PANTHER" id="PTHR37477:SF1">
    <property type="entry name" value="COBALT-PRECORRIN-5A HYDROLASE"/>
    <property type="match status" value="1"/>
</dbReference>
<keyword evidence="3" id="KW-1185">Reference proteome</keyword>
<proteinExistence type="predicted"/>
<dbReference type="PANTHER" id="PTHR37477">
    <property type="entry name" value="COBALT-PRECORRIN-5A HYDROLASE"/>
    <property type="match status" value="1"/>
</dbReference>